<dbReference type="PATRIC" id="fig|48936.3.peg.2767"/>
<evidence type="ECO:0000313" key="1">
    <source>
        <dbReference type="EMBL" id="KHS45164.1"/>
    </source>
</evidence>
<name>A0A0B8ZG10_9SPHN</name>
<organism evidence="1 2">
    <name type="scientific">Novosphingobium subterraneum</name>
    <dbReference type="NCBI Taxonomy" id="48936"/>
    <lineage>
        <taxon>Bacteria</taxon>
        <taxon>Pseudomonadati</taxon>
        <taxon>Pseudomonadota</taxon>
        <taxon>Alphaproteobacteria</taxon>
        <taxon>Sphingomonadales</taxon>
        <taxon>Sphingomonadaceae</taxon>
        <taxon>Novosphingobium</taxon>
    </lineage>
</organism>
<reference evidence="1 2" key="1">
    <citation type="submission" date="2014-10" db="EMBL/GenBank/DDBJ databases">
        <title>Draft genome sequence of Novosphingobium subterraneum DSM 12447.</title>
        <authorList>
            <person name="Gan H.M."/>
            <person name="Gan H.Y."/>
            <person name="Savka M.A."/>
        </authorList>
    </citation>
    <scope>NUCLEOTIDE SEQUENCE [LARGE SCALE GENOMIC DNA]</scope>
    <source>
        <strain evidence="1 2">DSM 12447</strain>
    </source>
</reference>
<evidence type="ECO:0000313" key="2">
    <source>
        <dbReference type="Proteomes" id="UP000031338"/>
    </source>
</evidence>
<comment type="caution">
    <text evidence="1">The sequence shown here is derived from an EMBL/GenBank/DDBJ whole genome shotgun (WGS) entry which is preliminary data.</text>
</comment>
<dbReference type="EMBL" id="JRVC01000013">
    <property type="protein sequence ID" value="KHS45164.1"/>
    <property type="molecule type" value="Genomic_DNA"/>
</dbReference>
<gene>
    <name evidence="1" type="ORF">NJ75_02753</name>
</gene>
<keyword evidence="2" id="KW-1185">Reference proteome</keyword>
<dbReference type="AlphaFoldDB" id="A0A0B8ZG10"/>
<dbReference type="STRING" id="48936.NJ75_02753"/>
<protein>
    <submittedName>
        <fullName evidence="1">Vitamin K epoxide reductase</fullName>
    </submittedName>
</protein>
<proteinExistence type="predicted"/>
<accession>A0A0B8ZG10</accession>
<sequence length="69" mass="7647">MISHFYHGMLRAASAHRDDLADAVLRLVDRRHDLSAELPLLIGAPGYAEIQDIVGEALDGEVRKTIRIP</sequence>
<dbReference type="Proteomes" id="UP000031338">
    <property type="component" value="Unassembled WGS sequence"/>
</dbReference>